<feature type="transmembrane region" description="Helical" evidence="7">
    <location>
        <begin position="812"/>
        <end position="828"/>
    </location>
</feature>
<feature type="transmembrane region" description="Helical" evidence="7">
    <location>
        <begin position="468"/>
        <end position="486"/>
    </location>
</feature>
<keyword evidence="3 7" id="KW-0812">Transmembrane</keyword>
<name>A0A1S3HJI5_LINAN</name>
<feature type="compositionally biased region" description="Basic and acidic residues" evidence="6">
    <location>
        <begin position="163"/>
        <end position="173"/>
    </location>
</feature>
<evidence type="ECO:0000256" key="3">
    <source>
        <dbReference type="ARBA" id="ARBA00022692"/>
    </source>
</evidence>
<evidence type="ECO:0000256" key="4">
    <source>
        <dbReference type="ARBA" id="ARBA00022989"/>
    </source>
</evidence>
<reference evidence="9" key="1">
    <citation type="submission" date="2025-08" db="UniProtKB">
        <authorList>
            <consortium name="RefSeq"/>
        </authorList>
    </citation>
    <scope>IDENTIFICATION</scope>
    <source>
        <tissue evidence="9">Gonads</tissue>
    </source>
</reference>
<comment type="subcellular location">
    <subcellularLocation>
        <location evidence="1">Membrane</location>
        <topology evidence="1">Multi-pass membrane protein</topology>
    </subcellularLocation>
</comment>
<feature type="transmembrane region" description="Helical" evidence="7">
    <location>
        <begin position="431"/>
        <end position="448"/>
    </location>
</feature>
<dbReference type="Gene3D" id="1.20.1250.20">
    <property type="entry name" value="MFS general substrate transporter like domains"/>
    <property type="match status" value="2"/>
</dbReference>
<evidence type="ECO:0000256" key="5">
    <source>
        <dbReference type="ARBA" id="ARBA00023136"/>
    </source>
</evidence>
<feature type="region of interest" description="Disordered" evidence="6">
    <location>
        <begin position="81"/>
        <end position="121"/>
    </location>
</feature>
<feature type="region of interest" description="Disordered" evidence="6">
    <location>
        <begin position="1"/>
        <end position="28"/>
    </location>
</feature>
<feature type="region of interest" description="Disordered" evidence="6">
    <location>
        <begin position="276"/>
        <end position="305"/>
    </location>
</feature>
<feature type="transmembrane region" description="Helical" evidence="7">
    <location>
        <begin position="772"/>
        <end position="800"/>
    </location>
</feature>
<dbReference type="GeneID" id="106155365"/>
<feature type="transmembrane region" description="Helical" evidence="7">
    <location>
        <begin position="627"/>
        <end position="650"/>
    </location>
</feature>
<feature type="compositionally biased region" description="Basic and acidic residues" evidence="6">
    <location>
        <begin position="1"/>
        <end position="16"/>
    </location>
</feature>
<dbReference type="OrthoDB" id="78663at2759"/>
<dbReference type="InterPro" id="IPR036259">
    <property type="entry name" value="MFS_trans_sf"/>
</dbReference>
<feature type="compositionally biased region" description="Polar residues" evidence="6">
    <location>
        <begin position="291"/>
        <end position="305"/>
    </location>
</feature>
<keyword evidence="5 7" id="KW-0472">Membrane</keyword>
<dbReference type="PANTHER" id="PTHR19444:SF13">
    <property type="entry name" value="PROTEIN UNC-93 HOMOLOG A"/>
    <property type="match status" value="1"/>
</dbReference>
<feature type="region of interest" description="Disordered" evidence="6">
    <location>
        <begin position="154"/>
        <end position="173"/>
    </location>
</feature>
<feature type="transmembrane region" description="Helical" evidence="7">
    <location>
        <begin position="714"/>
        <end position="732"/>
    </location>
</feature>
<dbReference type="InterPro" id="IPR051951">
    <property type="entry name" value="UNC-93_regulatory"/>
</dbReference>
<keyword evidence="8" id="KW-1185">Reference proteome</keyword>
<feature type="transmembrane region" description="Helical" evidence="7">
    <location>
        <begin position="399"/>
        <end position="419"/>
    </location>
</feature>
<organism evidence="8 9">
    <name type="scientific">Lingula anatina</name>
    <name type="common">Brachiopod</name>
    <name type="synonym">Lingula unguis</name>
    <dbReference type="NCBI Taxonomy" id="7574"/>
    <lineage>
        <taxon>Eukaryota</taxon>
        <taxon>Metazoa</taxon>
        <taxon>Spiralia</taxon>
        <taxon>Lophotrochozoa</taxon>
        <taxon>Brachiopoda</taxon>
        <taxon>Linguliformea</taxon>
        <taxon>Lingulata</taxon>
        <taxon>Lingulida</taxon>
        <taxon>Linguloidea</taxon>
        <taxon>Lingulidae</taxon>
        <taxon>Lingula</taxon>
    </lineage>
</organism>
<dbReference type="KEGG" id="lak:106155365"/>
<evidence type="ECO:0000256" key="2">
    <source>
        <dbReference type="ARBA" id="ARBA00009172"/>
    </source>
</evidence>
<comment type="similarity">
    <text evidence="2">Belongs to the unc-93 family.</text>
</comment>
<proteinExistence type="inferred from homology"/>
<dbReference type="Pfam" id="PF05978">
    <property type="entry name" value="UNC-93"/>
    <property type="match status" value="2"/>
</dbReference>
<evidence type="ECO:0000313" key="8">
    <source>
        <dbReference type="Proteomes" id="UP000085678"/>
    </source>
</evidence>
<dbReference type="InterPro" id="IPR010291">
    <property type="entry name" value="Ion_channel_UNC-93"/>
</dbReference>
<accession>A0A1S3HJI5</accession>
<protein>
    <submittedName>
        <fullName evidence="9">UNC93-like protein</fullName>
    </submittedName>
</protein>
<feature type="transmembrane region" description="Helical" evidence="7">
    <location>
        <begin position="744"/>
        <end position="766"/>
    </location>
</feature>
<feature type="transmembrane region" description="Helical" evidence="7">
    <location>
        <begin position="369"/>
        <end position="387"/>
    </location>
</feature>
<evidence type="ECO:0000256" key="6">
    <source>
        <dbReference type="SAM" id="MobiDB-lite"/>
    </source>
</evidence>
<sequence length="865" mass="94965">METKKGIPSKNAKEKMLPQSDSTASFDPDIEDIIFIDEDAEDAHGGFEDYLEEIGHDVLPRFLVKCPSIVSLFETKENGDYLKSSPVASKPTTCKDVSEVRDNSPKKAMASGSPDDKLPRLDDSDYLDSVESASSAHGLLVTAARKLANGPPAVNPVNTIENTTKKPEFGPLPKSREVELQDHVGKTDQNTLEALDLHNESYNQKCMDIKHPSSPTNKVLANVAFELTRSRSRFSVEKVPEVSVTSSPTSELNNEERHVTFNSTNEVFELIMSQQDIGQSQEVKDTKDDQSSTNDDSLHSTSSTQGLLARAARTYLRIRGENVYGYTNDDSLQSTSSQQGLLSRYARKIAYDAMYEKPRPREAKKYMKNLIALSLSFMFVFSSFTSLRNLQSSLNPTGGLGLLSLSVMYGVFVLASLTGTAVTQILRPKNTLILGMALQACYVTANFYPSPFLLVPASALAGFANATMWIAQGTYIASIASSYATVMKKRPSDVMNKFYGIFFMIWQMSNIIGNLTASLVLNSPNYVSMAEHLEDIYGNNSNLSEVPSLNLEPKASGTPYIPDVSTNRSTAIVMLFNSTFKDTSPSLLNTSTNFSSLSHSHLSLCGSGYCHSMKLTHNSGEELPKHIIYILIAVYLFCVLAGLAITVCFVDRLRKIFQRKPISAREQLKALVSTVKDHRQQLLVFLQFYTGIRAAFIAGDFTKAFITCPLGMEMIGYTMICFGVCNAASAITNGRLAKHISTRTLLGTASLIDLCLGVVLATWQPIPEQQAVLFVITGLWGVADGIWATQLSSLVGTLFSNNKEPAYASMKFFQGFAIALSFGFAPYICMAVKTYIYLGMLVAGMISYTVLDAKLKRESENEGKS</sequence>
<evidence type="ECO:0000256" key="7">
    <source>
        <dbReference type="SAM" id="Phobius"/>
    </source>
</evidence>
<gene>
    <name evidence="9" type="primary">LOC106155365</name>
</gene>
<feature type="compositionally biased region" description="Basic and acidic residues" evidence="6">
    <location>
        <begin position="96"/>
        <end position="105"/>
    </location>
</feature>
<dbReference type="RefSeq" id="XP_013385616.1">
    <property type="nucleotide sequence ID" value="XM_013530162.1"/>
</dbReference>
<dbReference type="InParanoid" id="A0A1S3HJI5"/>
<keyword evidence="4 7" id="KW-1133">Transmembrane helix</keyword>
<dbReference type="PANTHER" id="PTHR19444">
    <property type="entry name" value="UNC-93 RELATED"/>
    <property type="match status" value="1"/>
</dbReference>
<feature type="transmembrane region" description="Helical" evidence="7">
    <location>
        <begin position="682"/>
        <end position="702"/>
    </location>
</feature>
<dbReference type="SUPFAM" id="SSF103473">
    <property type="entry name" value="MFS general substrate transporter"/>
    <property type="match status" value="2"/>
</dbReference>
<dbReference type="Proteomes" id="UP000085678">
    <property type="component" value="Unplaced"/>
</dbReference>
<evidence type="ECO:0000313" key="9">
    <source>
        <dbReference type="RefSeq" id="XP_013385616.1"/>
    </source>
</evidence>
<dbReference type="AlphaFoldDB" id="A0A1S3HJI5"/>
<dbReference type="GO" id="GO:0016020">
    <property type="term" value="C:membrane"/>
    <property type="evidence" value="ECO:0007669"/>
    <property type="project" value="UniProtKB-SubCell"/>
</dbReference>
<feature type="transmembrane region" description="Helical" evidence="7">
    <location>
        <begin position="498"/>
        <end position="521"/>
    </location>
</feature>
<evidence type="ECO:0000256" key="1">
    <source>
        <dbReference type="ARBA" id="ARBA00004141"/>
    </source>
</evidence>